<dbReference type="EMBL" id="JAHCVI010000001">
    <property type="protein sequence ID" value="KAG7290771.1"/>
    <property type="molecule type" value="Genomic_DNA"/>
</dbReference>
<comment type="caution">
    <text evidence="3">The sequence shown here is derived from an EMBL/GenBank/DDBJ whole genome shotgun (WGS) entry which is preliminary data.</text>
</comment>
<feature type="coiled-coil region" evidence="1">
    <location>
        <begin position="328"/>
        <end position="416"/>
    </location>
</feature>
<evidence type="ECO:0000256" key="1">
    <source>
        <dbReference type="SAM" id="Coils"/>
    </source>
</evidence>
<dbReference type="Proteomes" id="UP001197093">
    <property type="component" value="Unassembled WGS sequence"/>
</dbReference>
<evidence type="ECO:0000313" key="3">
    <source>
        <dbReference type="EMBL" id="KAG7290771.1"/>
    </source>
</evidence>
<keyword evidence="4" id="KW-1185">Reference proteome</keyword>
<feature type="compositionally biased region" description="Acidic residues" evidence="2">
    <location>
        <begin position="211"/>
        <end position="238"/>
    </location>
</feature>
<sequence>MAAPASPPLDAGLTRAQKARLHEVADLMLQIYQLLARARYISASWIQPGPHDLTAQLPLYHSLGLDPRIIYLYSILPYLAPERAAATQTTFFNSSPFVDFRKEEDVREAHDFVFRETDPRSAMRPWTTALSGIGLDARLVVYEARRHVVFFVDNNSGENTDFVLDGVTFEWSEEKGECVPFEAAWNGERGRLPKIEVVDKEAWDREKGFYDLEEDDDEDYDEEDEGEDENEEEEEDDDQGAHWDDIPARLAGHVLRDMLGWFRDLVIVPGCTEWDDNWSEGQTVDNLPLWEWRELRSDLRREQRNVAEERGELEVAEPSARPLIEERMRQAEESVAILQQACAACQADGNLSPTAMAAEIAREVESLTRELEECENRLAAPGDWMPQLPEGAAQARDLAQQVVDELTRRADRLRKAIAWELEWPAGGNGVQEESGAN</sequence>
<dbReference type="AlphaFoldDB" id="A0AAD4EZZ8"/>
<proteinExistence type="predicted"/>
<evidence type="ECO:0000256" key="2">
    <source>
        <dbReference type="SAM" id="MobiDB-lite"/>
    </source>
</evidence>
<name>A0AAD4EZZ8_9PEZI</name>
<reference evidence="3" key="1">
    <citation type="submission" date="2023-02" db="EMBL/GenBank/DDBJ databases">
        <authorList>
            <person name="Palmer J.M."/>
        </authorList>
    </citation>
    <scope>NUCLEOTIDE SEQUENCE</scope>
    <source>
        <strain evidence="3">FW57</strain>
    </source>
</reference>
<gene>
    <name evidence="3" type="ORF">NEMBOFW57_000774</name>
</gene>
<evidence type="ECO:0000313" key="4">
    <source>
        <dbReference type="Proteomes" id="UP001197093"/>
    </source>
</evidence>
<feature type="region of interest" description="Disordered" evidence="2">
    <location>
        <begin position="211"/>
        <end position="243"/>
    </location>
</feature>
<protein>
    <submittedName>
        <fullName evidence="3">Uncharacterized protein</fullName>
    </submittedName>
</protein>
<accession>A0AAD4EZZ8</accession>
<organism evidence="3 4">
    <name type="scientific">Staphylotrichum longicolle</name>
    <dbReference type="NCBI Taxonomy" id="669026"/>
    <lineage>
        <taxon>Eukaryota</taxon>
        <taxon>Fungi</taxon>
        <taxon>Dikarya</taxon>
        <taxon>Ascomycota</taxon>
        <taxon>Pezizomycotina</taxon>
        <taxon>Sordariomycetes</taxon>
        <taxon>Sordariomycetidae</taxon>
        <taxon>Sordariales</taxon>
        <taxon>Chaetomiaceae</taxon>
        <taxon>Staphylotrichum</taxon>
    </lineage>
</organism>
<keyword evidence="1" id="KW-0175">Coiled coil</keyword>